<keyword evidence="6" id="KW-0418">Kinase</keyword>
<dbReference type="PANTHER" id="PTHR47429">
    <property type="entry name" value="PROTEIN TWIN LOV 1"/>
    <property type="match status" value="1"/>
</dbReference>
<dbReference type="GO" id="GO:0016301">
    <property type="term" value="F:kinase activity"/>
    <property type="evidence" value="ECO:0007669"/>
    <property type="project" value="UniProtKB-KW"/>
</dbReference>
<reference evidence="6 7" key="1">
    <citation type="submission" date="2017-08" db="EMBL/GenBank/DDBJ databases">
        <title>Infants hospitalized years apart are colonized by the same room-sourced microbial strains.</title>
        <authorList>
            <person name="Brooks B."/>
            <person name="Olm M.R."/>
            <person name="Firek B.A."/>
            <person name="Baker R."/>
            <person name="Thomas B.C."/>
            <person name="Morowitz M.J."/>
            <person name="Banfield J.F."/>
        </authorList>
    </citation>
    <scope>NUCLEOTIDE SEQUENCE [LARGE SCALE GENOMIC DNA]</scope>
    <source>
        <strain evidence="6">S2_018_000_R3_119</strain>
    </source>
</reference>
<evidence type="ECO:0000259" key="5">
    <source>
        <dbReference type="PROSITE" id="PS50112"/>
    </source>
</evidence>
<protein>
    <submittedName>
        <fullName evidence="6">Histidine kinase</fullName>
    </submittedName>
</protein>
<dbReference type="Pfam" id="PF00196">
    <property type="entry name" value="GerE"/>
    <property type="match status" value="1"/>
</dbReference>
<dbReference type="PANTHER" id="PTHR47429:SF2">
    <property type="entry name" value="PROTEIN TWIN LOV 1"/>
    <property type="match status" value="1"/>
</dbReference>
<comment type="caution">
    <text evidence="6">The sequence shown here is derived from an EMBL/GenBank/DDBJ whole genome shotgun (WGS) entry which is preliminary data.</text>
</comment>
<dbReference type="EMBL" id="QFMX01000003">
    <property type="protein sequence ID" value="PZO75886.1"/>
    <property type="molecule type" value="Genomic_DNA"/>
</dbReference>
<evidence type="ECO:0000259" key="4">
    <source>
        <dbReference type="PROSITE" id="PS50043"/>
    </source>
</evidence>
<organism evidence="6 7">
    <name type="scientific">Sphingomonas taxi</name>
    <dbReference type="NCBI Taxonomy" id="1549858"/>
    <lineage>
        <taxon>Bacteria</taxon>
        <taxon>Pseudomonadati</taxon>
        <taxon>Pseudomonadota</taxon>
        <taxon>Alphaproteobacteria</taxon>
        <taxon>Sphingomonadales</taxon>
        <taxon>Sphingomonadaceae</taxon>
        <taxon>Sphingomonas</taxon>
    </lineage>
</organism>
<keyword evidence="6" id="KW-0808">Transferase</keyword>
<dbReference type="InterPro" id="IPR016032">
    <property type="entry name" value="Sig_transdc_resp-reg_C-effctor"/>
</dbReference>
<dbReference type="InterPro" id="IPR000014">
    <property type="entry name" value="PAS"/>
</dbReference>
<keyword evidence="3" id="KW-0157">Chromophore</keyword>
<dbReference type="SMART" id="SM00421">
    <property type="entry name" value="HTH_LUXR"/>
    <property type="match status" value="1"/>
</dbReference>
<accession>A0A2W4Z2H6</accession>
<keyword evidence="1" id="KW-0285">Flavoprotein</keyword>
<dbReference type="InterPro" id="IPR036388">
    <property type="entry name" value="WH-like_DNA-bd_sf"/>
</dbReference>
<evidence type="ECO:0000256" key="3">
    <source>
        <dbReference type="ARBA" id="ARBA00022991"/>
    </source>
</evidence>
<dbReference type="AlphaFoldDB" id="A0A2W4Z2H6"/>
<gene>
    <name evidence="6" type="ORF">DI640_03645</name>
</gene>
<dbReference type="Proteomes" id="UP000249555">
    <property type="component" value="Unassembled WGS sequence"/>
</dbReference>
<feature type="domain" description="PAS" evidence="5">
    <location>
        <begin position="32"/>
        <end position="105"/>
    </location>
</feature>
<dbReference type="CDD" id="cd06170">
    <property type="entry name" value="LuxR_C_like"/>
    <property type="match status" value="1"/>
</dbReference>
<dbReference type="PROSITE" id="PS50112">
    <property type="entry name" value="PAS"/>
    <property type="match status" value="1"/>
</dbReference>
<dbReference type="InterPro" id="IPR000792">
    <property type="entry name" value="Tscrpt_reg_LuxR_C"/>
</dbReference>
<dbReference type="PRINTS" id="PR00038">
    <property type="entry name" value="HTHLUXR"/>
</dbReference>
<evidence type="ECO:0000313" key="6">
    <source>
        <dbReference type="EMBL" id="PZO75886.1"/>
    </source>
</evidence>
<keyword evidence="2" id="KW-0288">FMN</keyword>
<dbReference type="SUPFAM" id="SSF46894">
    <property type="entry name" value="C-terminal effector domain of the bipartite response regulators"/>
    <property type="match status" value="1"/>
</dbReference>
<name>A0A2W4Z2H6_9SPHN</name>
<dbReference type="NCBIfam" id="TIGR00229">
    <property type="entry name" value="sensory_box"/>
    <property type="match status" value="1"/>
</dbReference>
<dbReference type="CDD" id="cd00130">
    <property type="entry name" value="PAS"/>
    <property type="match status" value="1"/>
</dbReference>
<dbReference type="Gene3D" id="1.10.10.10">
    <property type="entry name" value="Winged helix-like DNA-binding domain superfamily/Winged helix DNA-binding domain"/>
    <property type="match status" value="1"/>
</dbReference>
<dbReference type="GO" id="GO:0006355">
    <property type="term" value="P:regulation of DNA-templated transcription"/>
    <property type="evidence" value="ECO:0007669"/>
    <property type="project" value="InterPro"/>
</dbReference>
<sequence>MTIDSILAESILANAAAADPGSVDTDSADAKSNQRLVRLVTDSPIPSVISDPRLPDNPIVACNQPFCDLTGYPADEVIGRNCRFLSGPATEPWLSEEIRRGVREHKPVLVEILNYKRNGQPFRNAVLVAPLYDEEDRLLYFLGSQVEIDTNAAPPTSMRRIRAAEMVKALSPRQGQVLKFVAQGLLNKQIAAELGLAEKTVKMHRAILMDRLGLTTTADLIRLAVEAGL</sequence>
<proteinExistence type="predicted"/>
<feature type="domain" description="HTH luxR-type" evidence="4">
    <location>
        <begin position="163"/>
        <end position="228"/>
    </location>
</feature>
<evidence type="ECO:0000256" key="1">
    <source>
        <dbReference type="ARBA" id="ARBA00022630"/>
    </source>
</evidence>
<dbReference type="PROSITE" id="PS50043">
    <property type="entry name" value="HTH_LUXR_2"/>
    <property type="match status" value="1"/>
</dbReference>
<dbReference type="GO" id="GO:0003677">
    <property type="term" value="F:DNA binding"/>
    <property type="evidence" value="ECO:0007669"/>
    <property type="project" value="InterPro"/>
</dbReference>
<evidence type="ECO:0000256" key="2">
    <source>
        <dbReference type="ARBA" id="ARBA00022643"/>
    </source>
</evidence>
<dbReference type="SMART" id="SM00091">
    <property type="entry name" value="PAS"/>
    <property type="match status" value="1"/>
</dbReference>
<evidence type="ECO:0000313" key="7">
    <source>
        <dbReference type="Proteomes" id="UP000249555"/>
    </source>
</evidence>
<dbReference type="SUPFAM" id="SSF55785">
    <property type="entry name" value="PYP-like sensor domain (PAS domain)"/>
    <property type="match status" value="1"/>
</dbReference>
<dbReference type="InterPro" id="IPR035965">
    <property type="entry name" value="PAS-like_dom_sf"/>
</dbReference>
<dbReference type="Pfam" id="PF13426">
    <property type="entry name" value="PAS_9"/>
    <property type="match status" value="1"/>
</dbReference>
<dbReference type="Gene3D" id="3.30.450.20">
    <property type="entry name" value="PAS domain"/>
    <property type="match status" value="1"/>
</dbReference>